<dbReference type="FunFam" id="3.30.420.80:FF:000013">
    <property type="entry name" value="Mitochondrial ribosomal protein S11"/>
    <property type="match status" value="1"/>
</dbReference>
<dbReference type="GO" id="GO:0005840">
    <property type="term" value="C:ribosome"/>
    <property type="evidence" value="ECO:0007669"/>
    <property type="project" value="UniProtKB-KW"/>
</dbReference>
<dbReference type="GO" id="GO:0006412">
    <property type="term" value="P:translation"/>
    <property type="evidence" value="ECO:0007669"/>
    <property type="project" value="InterPro"/>
</dbReference>
<dbReference type="SUPFAM" id="SSF53137">
    <property type="entry name" value="Translational machinery components"/>
    <property type="match status" value="1"/>
</dbReference>
<dbReference type="EMBL" id="GIIL01004171">
    <property type="protein sequence ID" value="NOV47897.1"/>
    <property type="molecule type" value="Transcribed_RNA"/>
</dbReference>
<dbReference type="InterPro" id="IPR001971">
    <property type="entry name" value="Ribosomal_uS11"/>
</dbReference>
<keyword evidence="2 4" id="KW-0689">Ribosomal protein</keyword>
<evidence type="ECO:0000256" key="2">
    <source>
        <dbReference type="ARBA" id="ARBA00022980"/>
    </source>
</evidence>
<dbReference type="Gene3D" id="3.30.420.80">
    <property type="entry name" value="Ribosomal protein S11"/>
    <property type="match status" value="1"/>
</dbReference>
<dbReference type="InterPro" id="IPR036967">
    <property type="entry name" value="Ribosomal_uS11_sf"/>
</dbReference>
<evidence type="ECO:0000256" key="3">
    <source>
        <dbReference type="ARBA" id="ARBA00023274"/>
    </source>
</evidence>
<dbReference type="GO" id="GO:0003735">
    <property type="term" value="F:structural constituent of ribosome"/>
    <property type="evidence" value="ECO:0007669"/>
    <property type="project" value="InterPro"/>
</dbReference>
<dbReference type="Pfam" id="PF00411">
    <property type="entry name" value="Ribosomal_S11"/>
    <property type="match status" value="1"/>
</dbReference>
<accession>A0A6M2DSV9</accession>
<evidence type="ECO:0000313" key="4">
    <source>
        <dbReference type="EMBL" id="NOV47897.1"/>
    </source>
</evidence>
<keyword evidence="3" id="KW-0687">Ribonucleoprotein</keyword>
<dbReference type="GO" id="GO:1990904">
    <property type="term" value="C:ribonucleoprotein complex"/>
    <property type="evidence" value="ECO:0007669"/>
    <property type="project" value="UniProtKB-KW"/>
</dbReference>
<dbReference type="PANTHER" id="PTHR11759">
    <property type="entry name" value="40S RIBOSOMAL PROTEIN S14/30S RIBOSOMAL PROTEIN S11"/>
    <property type="match status" value="1"/>
</dbReference>
<sequence length="197" mass="21730">MLYRTVSSFLRAFNNNIVKSSTIYTSSVLNRRGDRNEMLSSMPVKDEGTIGEKGINIDTLVSEKSKYFPDANTAKTLFNGVPYDEIEICNIKATPNNTLINITNTKGTIQLTRSCGMEGFKNTRKGTNIAAQATAIGMSMRALARGIKQVRVRVRGLGPGRMSSIKGLQMGGLEIVSITDNTRVSWNPPRPRKQKKL</sequence>
<protein>
    <submittedName>
        <fullName evidence="4">Putative mitochondrial/ ribosomal protein s11</fullName>
    </submittedName>
</protein>
<dbReference type="HAMAP" id="MF_01310">
    <property type="entry name" value="Ribosomal_uS11"/>
    <property type="match status" value="1"/>
</dbReference>
<evidence type="ECO:0000256" key="1">
    <source>
        <dbReference type="ARBA" id="ARBA00006194"/>
    </source>
</evidence>
<comment type="similarity">
    <text evidence="1">Belongs to the universal ribosomal protein uS11 family.</text>
</comment>
<proteinExistence type="inferred from homology"/>
<reference evidence="4" key="1">
    <citation type="submission" date="2020-03" db="EMBL/GenBank/DDBJ databases">
        <title>Transcriptomic Profiling of the Digestive Tract of the Rat Flea, Xenopsylla cheopis, Following Blood Feeding and Infection with Yersinia pestis.</title>
        <authorList>
            <person name="Bland D.M."/>
            <person name="Martens C.A."/>
            <person name="Virtaneva K."/>
            <person name="Kanakabandi K."/>
            <person name="Long D."/>
            <person name="Rosenke R."/>
            <person name="Saturday G.A."/>
            <person name="Hoyt F.H."/>
            <person name="Bruno D.P."/>
            <person name="Ribeiro J.M.C."/>
            <person name="Hinnebusch J."/>
        </authorList>
    </citation>
    <scope>NUCLEOTIDE SEQUENCE</scope>
</reference>
<dbReference type="AlphaFoldDB" id="A0A6M2DSV9"/>
<name>A0A6M2DSV9_XENCH</name>
<organism evidence="4">
    <name type="scientific">Xenopsylla cheopis</name>
    <name type="common">Oriental rat flea</name>
    <name type="synonym">Pulex cheopis</name>
    <dbReference type="NCBI Taxonomy" id="163159"/>
    <lineage>
        <taxon>Eukaryota</taxon>
        <taxon>Metazoa</taxon>
        <taxon>Ecdysozoa</taxon>
        <taxon>Arthropoda</taxon>
        <taxon>Hexapoda</taxon>
        <taxon>Insecta</taxon>
        <taxon>Pterygota</taxon>
        <taxon>Neoptera</taxon>
        <taxon>Endopterygota</taxon>
        <taxon>Siphonaptera</taxon>
        <taxon>Pulicidae</taxon>
        <taxon>Xenopsyllinae</taxon>
        <taxon>Xenopsylla</taxon>
    </lineage>
</organism>